<evidence type="ECO:0000256" key="2">
    <source>
        <dbReference type="ARBA" id="ARBA00022452"/>
    </source>
</evidence>
<dbReference type="InterPro" id="IPR007655">
    <property type="entry name" value="Slam_C"/>
</dbReference>
<organism evidence="11 12">
    <name type="scientific">Neisseria cinerea ATCC 14685</name>
    <dbReference type="NCBI Taxonomy" id="546262"/>
    <lineage>
        <taxon>Bacteria</taxon>
        <taxon>Pseudomonadati</taxon>
        <taxon>Pseudomonadota</taxon>
        <taxon>Betaproteobacteria</taxon>
        <taxon>Neisseriales</taxon>
        <taxon>Neisseriaceae</taxon>
        <taxon>Neisseria</taxon>
    </lineage>
</organism>
<proteinExistence type="inferred from homology"/>
<comment type="caution">
    <text evidence="11">The sequence shown here is derived from an EMBL/GenBank/DDBJ whole genome shotgun (WGS) entry which is preliminary data.</text>
</comment>
<comment type="similarity">
    <text evidence="7">Belongs to the Slam family.</text>
</comment>
<evidence type="ECO:0000256" key="7">
    <source>
        <dbReference type="ARBA" id="ARBA00023609"/>
    </source>
</evidence>
<keyword evidence="4 8" id="KW-0732">Signal</keyword>
<dbReference type="InterPro" id="IPR011990">
    <property type="entry name" value="TPR-like_helical_dom_sf"/>
</dbReference>
<keyword evidence="6" id="KW-0998">Cell outer membrane</keyword>
<evidence type="ECO:0000313" key="11">
    <source>
        <dbReference type="EMBL" id="EEZ71253.1"/>
    </source>
</evidence>
<keyword evidence="5" id="KW-0472">Membrane</keyword>
<keyword evidence="2" id="KW-1134">Transmembrane beta strand</keyword>
<dbReference type="OrthoDB" id="6655393at2"/>
<feature type="domain" description="Surface lipoprotein assembly modifier N-terminal TPR repeats region" evidence="10">
    <location>
        <begin position="60"/>
        <end position="150"/>
    </location>
</feature>
<accession>D0W4V8</accession>
<name>D0W4V8_NEICI</name>
<evidence type="ECO:0000256" key="3">
    <source>
        <dbReference type="ARBA" id="ARBA00022692"/>
    </source>
</evidence>
<feature type="chain" id="PRO_5003018414" description="Tetratricopeptide repeat protein" evidence="8">
    <location>
        <begin position="18"/>
        <end position="470"/>
    </location>
</feature>
<gene>
    <name evidence="11" type="ORF">NEICINOT_04706</name>
</gene>
<evidence type="ECO:0008006" key="13">
    <source>
        <dbReference type="Google" id="ProtNLM"/>
    </source>
</evidence>
<dbReference type="STRING" id="546262.NEICINOT_04706"/>
<dbReference type="RefSeq" id="WP_003677682.1">
    <property type="nucleotide sequence ID" value="NZ_ACDY02000010.1"/>
</dbReference>
<dbReference type="InterPro" id="IPR057556">
    <property type="entry name" value="TPR_Slam"/>
</dbReference>
<dbReference type="GO" id="GO:0009279">
    <property type="term" value="C:cell outer membrane"/>
    <property type="evidence" value="ECO:0007669"/>
    <property type="project" value="UniProtKB-SubCell"/>
</dbReference>
<dbReference type="Gene3D" id="1.25.40.10">
    <property type="entry name" value="Tetratricopeptide repeat domain"/>
    <property type="match status" value="1"/>
</dbReference>
<evidence type="ECO:0000256" key="6">
    <source>
        <dbReference type="ARBA" id="ARBA00023237"/>
    </source>
</evidence>
<dbReference type="eggNOG" id="COG4783">
    <property type="taxonomic scope" value="Bacteria"/>
</dbReference>
<evidence type="ECO:0000256" key="5">
    <source>
        <dbReference type="ARBA" id="ARBA00023136"/>
    </source>
</evidence>
<evidence type="ECO:0000256" key="4">
    <source>
        <dbReference type="ARBA" id="ARBA00022729"/>
    </source>
</evidence>
<dbReference type="SUPFAM" id="SSF48452">
    <property type="entry name" value="TPR-like"/>
    <property type="match status" value="1"/>
</dbReference>
<evidence type="ECO:0000256" key="1">
    <source>
        <dbReference type="ARBA" id="ARBA00004571"/>
    </source>
</evidence>
<reference evidence="11 12" key="1">
    <citation type="submission" date="2009-10" db="EMBL/GenBank/DDBJ databases">
        <authorList>
            <person name="Weinstock G."/>
            <person name="Sodergren E."/>
            <person name="Clifton S."/>
            <person name="Fulton L."/>
            <person name="Fulton B."/>
            <person name="Courtney L."/>
            <person name="Fronick C."/>
            <person name="Harrison M."/>
            <person name="Strong C."/>
            <person name="Farmer C."/>
            <person name="Delahaunty K."/>
            <person name="Markovic C."/>
            <person name="Hall O."/>
            <person name="Minx P."/>
            <person name="Tomlinson C."/>
            <person name="Mitreva M."/>
            <person name="Nelson J."/>
            <person name="Hou S."/>
            <person name="Wollam A."/>
            <person name="Pepin K.H."/>
            <person name="Johnson M."/>
            <person name="Bhonagiri V."/>
            <person name="Nash W.E."/>
            <person name="Warren W."/>
            <person name="Chinwalla A."/>
            <person name="Mardis E.R."/>
            <person name="Wilson R.K."/>
        </authorList>
    </citation>
    <scope>NUCLEOTIDE SEQUENCE [LARGE SCALE GENOMIC DNA]</scope>
    <source>
        <strain evidence="11 12">ATCC 14685</strain>
    </source>
</reference>
<feature type="domain" description="Surface lipoprotein assembly modifier C-terminal" evidence="9">
    <location>
        <begin position="179"/>
        <end position="470"/>
    </location>
</feature>
<evidence type="ECO:0000259" key="9">
    <source>
        <dbReference type="Pfam" id="PF04575"/>
    </source>
</evidence>
<evidence type="ECO:0000259" key="10">
    <source>
        <dbReference type="Pfam" id="PF24575"/>
    </source>
</evidence>
<dbReference type="Pfam" id="PF04575">
    <property type="entry name" value="SlipAM"/>
    <property type="match status" value="1"/>
</dbReference>
<comment type="subcellular location">
    <subcellularLocation>
        <location evidence="1">Cell outer membrane</location>
        <topology evidence="1">Multi-pass membrane protein</topology>
    </subcellularLocation>
</comment>
<dbReference type="Proteomes" id="UP000003294">
    <property type="component" value="Unassembled WGS sequence"/>
</dbReference>
<feature type="signal peptide" evidence="8">
    <location>
        <begin position="1"/>
        <end position="17"/>
    </location>
</feature>
<evidence type="ECO:0000256" key="8">
    <source>
        <dbReference type="SAM" id="SignalP"/>
    </source>
</evidence>
<dbReference type="AlphaFoldDB" id="D0W4V8"/>
<dbReference type="EMBL" id="ACDY02000010">
    <property type="protein sequence ID" value="EEZ71253.1"/>
    <property type="molecule type" value="Genomic_DNA"/>
</dbReference>
<evidence type="ECO:0000313" key="12">
    <source>
        <dbReference type="Proteomes" id="UP000003294"/>
    </source>
</evidence>
<dbReference type="Pfam" id="PF24575">
    <property type="entry name" value="TPR_Slam"/>
    <property type="match status" value="1"/>
</dbReference>
<sequence>MNKLSLLLLPFPLAALADGPTVLVPEPLFFENREAAQMPSENLPDPAPAAPLSDGLSPQDGLEAQINHAVFRRDWQALPPLLARYRNLPARDQTLYDYALGALRRAQLRHKEAIALYRGIVGRHPDLAYPRFDLGVMLFEDRQYRAAEAELQHALPDLSPEMQNIAGRYLAAVREAESWQPDVSLQYEATDNVNNAADARFIEIDGKRWQKTADSLPQRAHGLRYGASVSREKNLGGHHYAYAKLGGDGVAYWDNHDFDEQSLNIAAGYKNHSAARSFGLVPFAETNWLGGSRYNRADGVQADFSRRFGAKWRVMLNAGYVRKHYREPHIAERYNGKMPLAGVTLMYAAPKGWLFYGGADWSHEMTKETEQASVRKGIRFGAVKAFENGFGIRTNLRYARRTFDAPDSLVYRLTRKDHEYQANVSIWHNKISWKGLVPHLNFRYLKIDSNMSGFYSRKSMQTFVSVEKQF</sequence>
<keyword evidence="3" id="KW-0812">Transmembrane</keyword>
<protein>
    <recommendedName>
        <fullName evidence="13">Tetratricopeptide repeat protein</fullName>
    </recommendedName>
</protein>